<dbReference type="InterPro" id="IPR001451">
    <property type="entry name" value="Hexapep"/>
</dbReference>
<keyword evidence="4" id="KW-0012">Acyltransferase</keyword>
<dbReference type="CDD" id="cd03358">
    <property type="entry name" value="LbH_WxcM_N_like"/>
    <property type="match status" value="1"/>
</dbReference>
<accession>A0A0W0SPZ0</accession>
<dbReference type="Gene3D" id="2.160.10.10">
    <property type="entry name" value="Hexapeptide repeat proteins"/>
    <property type="match status" value="1"/>
</dbReference>
<dbReference type="AlphaFoldDB" id="A0A0W0SPZ0"/>
<dbReference type="CDD" id="cd20292">
    <property type="entry name" value="cupin_QdtA-like"/>
    <property type="match status" value="1"/>
</dbReference>
<dbReference type="PANTHER" id="PTHR43300">
    <property type="entry name" value="ACETYLTRANSFERASE"/>
    <property type="match status" value="1"/>
</dbReference>
<keyword evidence="3" id="KW-0677">Repeat</keyword>
<evidence type="ECO:0000259" key="5">
    <source>
        <dbReference type="Pfam" id="PF05523"/>
    </source>
</evidence>
<proteinExistence type="inferred from homology"/>
<evidence type="ECO:0000256" key="3">
    <source>
        <dbReference type="ARBA" id="ARBA00022737"/>
    </source>
</evidence>
<protein>
    <submittedName>
        <fullName evidence="6">Chloramphenicol acetyltransferase</fullName>
    </submittedName>
</protein>
<dbReference type="OrthoDB" id="9800846at2"/>
<dbReference type="STRING" id="1212489.Ldro_2651"/>
<dbReference type="EMBL" id="LNXY01000028">
    <property type="protein sequence ID" value="KTC85479.1"/>
    <property type="molecule type" value="Genomic_DNA"/>
</dbReference>
<keyword evidence="7" id="KW-1185">Reference proteome</keyword>
<evidence type="ECO:0000256" key="4">
    <source>
        <dbReference type="ARBA" id="ARBA00023315"/>
    </source>
</evidence>
<dbReference type="RefSeq" id="WP_058496923.1">
    <property type="nucleotide sequence ID" value="NZ_CAAAIU010000017.1"/>
</dbReference>
<dbReference type="InterPro" id="IPR008894">
    <property type="entry name" value="QdtA_cupin_dom"/>
</dbReference>
<dbReference type="SUPFAM" id="SSF51161">
    <property type="entry name" value="Trimeric LpxA-like enzymes"/>
    <property type="match status" value="1"/>
</dbReference>
<organism evidence="6 7">
    <name type="scientific">Legionella drozanskii LLAP-1</name>
    <dbReference type="NCBI Taxonomy" id="1212489"/>
    <lineage>
        <taxon>Bacteria</taxon>
        <taxon>Pseudomonadati</taxon>
        <taxon>Pseudomonadota</taxon>
        <taxon>Gammaproteobacteria</taxon>
        <taxon>Legionellales</taxon>
        <taxon>Legionellaceae</taxon>
        <taxon>Legionella</taxon>
    </lineage>
</organism>
<dbReference type="PROSITE" id="PS00101">
    <property type="entry name" value="HEXAPEP_TRANSFERASES"/>
    <property type="match status" value="1"/>
</dbReference>
<name>A0A0W0SPZ0_9GAMM</name>
<reference evidence="6 7" key="1">
    <citation type="submission" date="2015-11" db="EMBL/GenBank/DDBJ databases">
        <title>Genomic analysis of 38 Legionella species identifies large and diverse effector repertoires.</title>
        <authorList>
            <person name="Burstein D."/>
            <person name="Amaro F."/>
            <person name="Zusman T."/>
            <person name="Lifshitz Z."/>
            <person name="Cohen O."/>
            <person name="Gilbert J.A."/>
            <person name="Pupko T."/>
            <person name="Shuman H.A."/>
            <person name="Segal G."/>
        </authorList>
    </citation>
    <scope>NUCLEOTIDE SEQUENCE [LARGE SCALE GENOMIC DNA]</scope>
    <source>
        <strain evidence="6 7">ATCC 700990</strain>
    </source>
</reference>
<comment type="similarity">
    <text evidence="1">Belongs to the transferase hexapeptide repeat family.</text>
</comment>
<dbReference type="Pfam" id="PF05523">
    <property type="entry name" value="FdtA"/>
    <property type="match status" value="1"/>
</dbReference>
<dbReference type="InterPro" id="IPR018357">
    <property type="entry name" value="Hexapep_transf_CS"/>
</dbReference>
<evidence type="ECO:0000313" key="6">
    <source>
        <dbReference type="EMBL" id="KTC85479.1"/>
    </source>
</evidence>
<dbReference type="InterPro" id="IPR011004">
    <property type="entry name" value="Trimer_LpxA-like_sf"/>
</dbReference>
<dbReference type="PANTHER" id="PTHR43300:SF4">
    <property type="entry name" value="ACYL-[ACYL-CARRIER-PROTEIN]--UDP-N-ACETYLGLUCOSAMINE O-ACYLTRANSFERASE"/>
    <property type="match status" value="1"/>
</dbReference>
<dbReference type="SUPFAM" id="SSF51182">
    <property type="entry name" value="RmlC-like cupins"/>
    <property type="match status" value="1"/>
</dbReference>
<feature type="domain" description="Sugar 3,4-ketoisomerase QdtA cupin" evidence="5">
    <location>
        <begin position="180"/>
        <end position="307"/>
    </location>
</feature>
<evidence type="ECO:0000313" key="7">
    <source>
        <dbReference type="Proteomes" id="UP000054736"/>
    </source>
</evidence>
<dbReference type="Pfam" id="PF00132">
    <property type="entry name" value="Hexapep"/>
    <property type="match status" value="2"/>
</dbReference>
<dbReference type="InterPro" id="IPR011051">
    <property type="entry name" value="RmlC_Cupin_sf"/>
</dbReference>
<gene>
    <name evidence="6" type="ORF">Ldro_2651</name>
</gene>
<keyword evidence="2 6" id="KW-0808">Transferase</keyword>
<evidence type="ECO:0000256" key="1">
    <source>
        <dbReference type="ARBA" id="ARBA00007274"/>
    </source>
</evidence>
<dbReference type="Gene3D" id="2.60.120.10">
    <property type="entry name" value="Jelly Rolls"/>
    <property type="match status" value="1"/>
</dbReference>
<dbReference type="InterPro" id="IPR050179">
    <property type="entry name" value="Trans_hexapeptide_repeat"/>
</dbReference>
<dbReference type="Proteomes" id="UP000054736">
    <property type="component" value="Unassembled WGS sequence"/>
</dbReference>
<dbReference type="InterPro" id="IPR014710">
    <property type="entry name" value="RmlC-like_jellyroll"/>
</dbReference>
<dbReference type="GO" id="GO:0016746">
    <property type="term" value="F:acyltransferase activity"/>
    <property type="evidence" value="ECO:0007669"/>
    <property type="project" value="UniProtKB-KW"/>
</dbReference>
<dbReference type="PATRIC" id="fig|1212489.4.peg.2793"/>
<evidence type="ECO:0000256" key="2">
    <source>
        <dbReference type="ARBA" id="ARBA00022679"/>
    </source>
</evidence>
<comment type="caution">
    <text evidence="6">The sequence shown here is derived from an EMBL/GenBank/DDBJ whole genome shotgun (WGS) entry which is preliminary data.</text>
</comment>
<sequence>MNNSIAKHPTSDVQSLTIGEGTSIWQFVIILPEAKIGSEVNICSHCFIENDVQIGDRVTIKSGVQLWDGIRIEDDVFIGPNVTFTNDKFPHSKQYPEKFLETRIEKGASIGAGAVILPGITIGEGAMIGAGAIVTKSVPPYAIVTSPASKVIGYIKADTALSSMQPDAKVAEPIEIGVGKVSLHQFKLMQDPRGDLSVGEFMREIPFFPKRYFLVFNVPAEKVRGEHAHQECHQFLICIKGNCSVMVDDGKTRKEIILDAPNKGLYLPPLTWGVQYKFSQEAVLLVFTSDYYEANDYIRSYSEFCALLDN</sequence>